<dbReference type="GO" id="GO:0044550">
    <property type="term" value="P:secondary metabolite biosynthetic process"/>
    <property type="evidence" value="ECO:0007669"/>
    <property type="project" value="TreeGrafter"/>
</dbReference>
<dbReference type="Pfam" id="PF00501">
    <property type="entry name" value="AMP-binding"/>
    <property type="match status" value="2"/>
</dbReference>
<dbReference type="AlphaFoldDB" id="A0A2R8AUC0"/>
<dbReference type="PROSITE" id="PS00455">
    <property type="entry name" value="AMP_BINDING"/>
    <property type="match status" value="1"/>
</dbReference>
<protein>
    <submittedName>
        <fullName evidence="6">Linear gramicidin synthase subunit B</fullName>
    </submittedName>
</protein>
<dbReference type="Gene3D" id="1.10.1200.10">
    <property type="entry name" value="ACP-like"/>
    <property type="match status" value="1"/>
</dbReference>
<keyword evidence="2" id="KW-0597">Phosphoprotein</keyword>
<feature type="domain" description="Formyl transferase C-terminal" evidence="4">
    <location>
        <begin position="160"/>
        <end position="239"/>
    </location>
</feature>
<dbReference type="PANTHER" id="PTHR45527:SF1">
    <property type="entry name" value="FATTY ACID SYNTHASE"/>
    <property type="match status" value="1"/>
</dbReference>
<dbReference type="GO" id="GO:0031177">
    <property type="term" value="F:phosphopantetheine binding"/>
    <property type="evidence" value="ECO:0007669"/>
    <property type="project" value="TreeGrafter"/>
</dbReference>
<accession>A0A2R8AUC0</accession>
<evidence type="ECO:0000259" key="5">
    <source>
        <dbReference type="Pfam" id="PF13193"/>
    </source>
</evidence>
<dbReference type="Gene3D" id="3.40.50.12780">
    <property type="entry name" value="N-terminal domain of ligase-like"/>
    <property type="match status" value="1"/>
</dbReference>
<dbReference type="SUPFAM" id="SSF50486">
    <property type="entry name" value="FMT C-terminal domain-like"/>
    <property type="match status" value="1"/>
</dbReference>
<dbReference type="Pfam" id="PF13193">
    <property type="entry name" value="AMP-binding_C"/>
    <property type="match status" value="1"/>
</dbReference>
<proteinExistence type="predicted"/>
<dbReference type="InterPro" id="IPR005793">
    <property type="entry name" value="Formyl_trans_C"/>
</dbReference>
<reference evidence="7" key="1">
    <citation type="submission" date="2018-03" db="EMBL/GenBank/DDBJ databases">
        <authorList>
            <person name="Rodrigo-Torres L."/>
            <person name="Arahal R. D."/>
            <person name="Lucena T."/>
        </authorList>
    </citation>
    <scope>NUCLEOTIDE SEQUENCE [LARGE SCALE GENOMIC DNA]</scope>
    <source>
        <strain evidence="7">CECT 8871</strain>
    </source>
</reference>
<dbReference type="Gene3D" id="3.40.50.12230">
    <property type="match status" value="1"/>
</dbReference>
<dbReference type="CDD" id="cd05930">
    <property type="entry name" value="A_NRPS"/>
    <property type="match status" value="1"/>
</dbReference>
<dbReference type="OrthoDB" id="9803968at2"/>
<evidence type="ECO:0000259" key="3">
    <source>
        <dbReference type="Pfam" id="PF00501"/>
    </source>
</evidence>
<dbReference type="SUPFAM" id="SSF53328">
    <property type="entry name" value="Formyltransferase"/>
    <property type="match status" value="1"/>
</dbReference>
<dbReference type="GO" id="GO:0005737">
    <property type="term" value="C:cytoplasm"/>
    <property type="evidence" value="ECO:0007669"/>
    <property type="project" value="TreeGrafter"/>
</dbReference>
<feature type="domain" description="AMP-dependent synthetase/ligase" evidence="3">
    <location>
        <begin position="709"/>
        <end position="847"/>
    </location>
</feature>
<dbReference type="FunFam" id="3.40.50.980:FF:000001">
    <property type="entry name" value="Non-ribosomal peptide synthetase"/>
    <property type="match status" value="1"/>
</dbReference>
<dbReference type="CDD" id="cd08700">
    <property type="entry name" value="FMT_C_OzmH_like"/>
    <property type="match status" value="1"/>
</dbReference>
<organism evidence="6 7">
    <name type="scientific">Pseudoprimorskyibacter insulae</name>
    <dbReference type="NCBI Taxonomy" id="1695997"/>
    <lineage>
        <taxon>Bacteria</taxon>
        <taxon>Pseudomonadati</taxon>
        <taxon>Pseudomonadota</taxon>
        <taxon>Alphaproteobacteria</taxon>
        <taxon>Rhodobacterales</taxon>
        <taxon>Paracoccaceae</taxon>
        <taxon>Pseudoprimorskyibacter</taxon>
    </lineage>
</organism>
<dbReference type="EMBL" id="OMOJ01000002">
    <property type="protein sequence ID" value="SPF79479.1"/>
    <property type="molecule type" value="Genomic_DNA"/>
</dbReference>
<dbReference type="FunFam" id="3.30.300.30:FF:000010">
    <property type="entry name" value="Enterobactin synthetase component F"/>
    <property type="match status" value="1"/>
</dbReference>
<keyword evidence="1" id="KW-0596">Phosphopantetheine</keyword>
<dbReference type="GO" id="GO:0043041">
    <property type="term" value="P:amino acid activation for nonribosomal peptide biosynthetic process"/>
    <property type="evidence" value="ECO:0007669"/>
    <property type="project" value="TreeGrafter"/>
</dbReference>
<dbReference type="InterPro" id="IPR025110">
    <property type="entry name" value="AMP-bd_C"/>
</dbReference>
<dbReference type="InterPro" id="IPR036477">
    <property type="entry name" value="Formyl_transf_N_sf"/>
</dbReference>
<dbReference type="InterPro" id="IPR011034">
    <property type="entry name" value="Formyl_transferase-like_C_sf"/>
</dbReference>
<evidence type="ECO:0000313" key="6">
    <source>
        <dbReference type="EMBL" id="SPF79479.1"/>
    </source>
</evidence>
<dbReference type="PANTHER" id="PTHR45527">
    <property type="entry name" value="NONRIBOSOMAL PEPTIDE SYNTHETASE"/>
    <property type="match status" value="1"/>
</dbReference>
<dbReference type="Proteomes" id="UP000244904">
    <property type="component" value="Unassembled WGS sequence"/>
</dbReference>
<dbReference type="GO" id="GO:0003824">
    <property type="term" value="F:catalytic activity"/>
    <property type="evidence" value="ECO:0007669"/>
    <property type="project" value="InterPro"/>
</dbReference>
<feature type="domain" description="AMP-binding enzyme C-terminal" evidence="5">
    <location>
        <begin position="903"/>
        <end position="976"/>
    </location>
</feature>
<evidence type="ECO:0000313" key="7">
    <source>
        <dbReference type="Proteomes" id="UP000244904"/>
    </source>
</evidence>
<dbReference type="RefSeq" id="WP_108885352.1">
    <property type="nucleotide sequence ID" value="NZ_OMOJ01000002.1"/>
</dbReference>
<evidence type="ECO:0000256" key="2">
    <source>
        <dbReference type="ARBA" id="ARBA00022553"/>
    </source>
</evidence>
<dbReference type="Gene3D" id="3.40.50.980">
    <property type="match status" value="2"/>
</dbReference>
<sequence length="1108" mass="118098">MPLSAQVIGDHPLVSDCRDVLLDKGYSLDDTGADWVFVIGAAKGDLPSAAKGVIAFRQGLAPAQDDPNAACWALIDGASQHGCTWVQLDSNGAAEAVLLQDRFDITPEDTALTLTARAHEAGKDSFARLLMQLETGTVVASPILQGSDEGRTTHARPAAAGLLDFAHPAEDLARTVRGLDMGGFGRPLGWAKLLTAEGVLLVGAAQATEDTGAPGTVLAADANTLTVACGDGAIRLSDLHGALPAVGTVLPEITTELAAQALAAATTAAAHQAQMIDRMGAFEPASLPDTRGDAAGWHQLPLTIGPSPDLALIAGWAATCAQTEPSDIALLTPALKSAAEIGVLAGWTPVRVSKANPDLAQELTFAEQSLGFAIDLIASVPGLEAPDTPQIGLSLGAGPVPGCILTLELSDAPVLHVDADRMDLAFAEVLAARLNHACAIGSNDLPQGEIAKVLNHWNATDEDYDRDLTMHRAFEAQVAKTPDDVALIFEDTALTYAELNARANQVAHVLRDMGVGPDKIIGLCTKRSVDLLVGALGILKAGGAYLPMDPAYPADRLAHFAKDSQAPVIISQSVLAETLPDHEGETLFIDTDPRIPAAPSGNLPDTSEPHHLAYLIYTSGSTGLPKGVMIEHRNVINFYLGMDDRVAHTPPGTWIAVTSLSFDISVLELFYTTARGFRVVLTSDETRALISRGPFPGDVPVAGPDGIVPTPDLEADDFSIAAQIFRHGVTHLQCTPSMARMIALNDEARLALTRVKHIMLGGEPMPGALVEEYEKITSASMENMYGPTETTIWSSTQTGSSSEKVVNIGLPIANQQLYVLDDAQQPVGLGIPGELWIGGDGVTRGYWQREELTAERFVPNPFHPGRMYRTGDLVRRRMDGRIDFIGRVDFQVKLRGYRIELGEIESEIEKNEGVTQAVVVAREDTPGDMRLVGYYTTDRPVDHATLRNAIGANLPSFMIPNHFIELDEFPLTPNKKVNRGALPAPASTEKAELPVVDLSQARTGAEAVAAVWGQTLGSADEDFFAAGGDWEKALRICRTLQTELNLPRLSLVDLFSTPMQSAFACRVQTLLDARHPAPGHQANRTTVLAANRDDTIRRRRAMRQALAG</sequence>
<dbReference type="InterPro" id="IPR045851">
    <property type="entry name" value="AMP-bd_C_sf"/>
</dbReference>
<gene>
    <name evidence="6" type="primary">lgrB</name>
    <name evidence="6" type="ORF">PRI8871_01275</name>
</gene>
<name>A0A2R8AUC0_9RHOB</name>
<keyword evidence="7" id="KW-1185">Reference proteome</keyword>
<dbReference type="InterPro" id="IPR020845">
    <property type="entry name" value="AMP-binding_CS"/>
</dbReference>
<dbReference type="FunFam" id="2.30.38.10:FF:000001">
    <property type="entry name" value="Non-ribosomal peptide synthetase PvdI"/>
    <property type="match status" value="1"/>
</dbReference>
<dbReference type="Gene3D" id="3.30.300.30">
    <property type="match status" value="1"/>
</dbReference>
<dbReference type="SUPFAM" id="SSF56801">
    <property type="entry name" value="Acetyl-CoA synthetase-like"/>
    <property type="match status" value="1"/>
</dbReference>
<dbReference type="Pfam" id="PF02911">
    <property type="entry name" value="Formyl_trans_C"/>
    <property type="match status" value="1"/>
</dbReference>
<evidence type="ECO:0000256" key="1">
    <source>
        <dbReference type="ARBA" id="ARBA00022450"/>
    </source>
</evidence>
<dbReference type="InterPro" id="IPR036736">
    <property type="entry name" value="ACP-like_sf"/>
</dbReference>
<dbReference type="InterPro" id="IPR000873">
    <property type="entry name" value="AMP-dep_synth/lig_dom"/>
</dbReference>
<dbReference type="InterPro" id="IPR042099">
    <property type="entry name" value="ANL_N_sf"/>
</dbReference>
<evidence type="ECO:0000259" key="4">
    <source>
        <dbReference type="Pfam" id="PF02911"/>
    </source>
</evidence>
<feature type="domain" description="AMP-dependent synthetase/ligase" evidence="3">
    <location>
        <begin position="474"/>
        <end position="687"/>
    </location>
</feature>